<dbReference type="GO" id="GO:0003700">
    <property type="term" value="F:DNA-binding transcription factor activity"/>
    <property type="evidence" value="ECO:0007669"/>
    <property type="project" value="TreeGrafter"/>
</dbReference>
<keyword evidence="2 4" id="KW-0238">DNA-binding</keyword>
<protein>
    <submittedName>
        <fullName evidence="6">DUF1956 domain-containing protein</fullName>
    </submittedName>
</protein>
<feature type="DNA-binding region" description="H-T-H motif" evidence="4">
    <location>
        <begin position="42"/>
        <end position="61"/>
    </location>
</feature>
<evidence type="ECO:0000256" key="4">
    <source>
        <dbReference type="PROSITE-ProRule" id="PRU00335"/>
    </source>
</evidence>
<dbReference type="AlphaFoldDB" id="A0A4D7BHX8"/>
<dbReference type="InterPro" id="IPR036271">
    <property type="entry name" value="Tet_transcr_reg_TetR-rel_C_sf"/>
</dbReference>
<dbReference type="GO" id="GO:0000976">
    <property type="term" value="F:transcription cis-regulatory region binding"/>
    <property type="evidence" value="ECO:0007669"/>
    <property type="project" value="TreeGrafter"/>
</dbReference>
<evidence type="ECO:0000256" key="2">
    <source>
        <dbReference type="ARBA" id="ARBA00023125"/>
    </source>
</evidence>
<evidence type="ECO:0000259" key="5">
    <source>
        <dbReference type="PROSITE" id="PS50977"/>
    </source>
</evidence>
<dbReference type="InterPro" id="IPR001647">
    <property type="entry name" value="HTH_TetR"/>
</dbReference>
<evidence type="ECO:0000256" key="3">
    <source>
        <dbReference type="ARBA" id="ARBA00023163"/>
    </source>
</evidence>
<dbReference type="InterPro" id="IPR015292">
    <property type="entry name" value="Tscrpt_reg_YbiH_C"/>
</dbReference>
<keyword evidence="7" id="KW-1185">Reference proteome</keyword>
<evidence type="ECO:0000313" key="6">
    <source>
        <dbReference type="EMBL" id="QCI67417.1"/>
    </source>
</evidence>
<feature type="domain" description="HTH tetR-type" evidence="5">
    <location>
        <begin position="19"/>
        <end position="79"/>
    </location>
</feature>
<dbReference type="InterPro" id="IPR050109">
    <property type="entry name" value="HTH-type_TetR-like_transc_reg"/>
</dbReference>
<dbReference type="Pfam" id="PF00440">
    <property type="entry name" value="TetR_N"/>
    <property type="match status" value="1"/>
</dbReference>
<gene>
    <name evidence="6" type="ORF">E8M01_26240</name>
</gene>
<dbReference type="KEGG" id="pstg:E8M01_26240"/>
<name>A0A4D7BHX8_9HYPH</name>
<evidence type="ECO:0000256" key="1">
    <source>
        <dbReference type="ARBA" id="ARBA00023015"/>
    </source>
</evidence>
<organism evidence="6 7">
    <name type="scientific">Phreatobacter stygius</name>
    <dbReference type="NCBI Taxonomy" id="1940610"/>
    <lineage>
        <taxon>Bacteria</taxon>
        <taxon>Pseudomonadati</taxon>
        <taxon>Pseudomonadota</taxon>
        <taxon>Alphaproteobacteria</taxon>
        <taxon>Hyphomicrobiales</taxon>
        <taxon>Phreatobacteraceae</taxon>
        <taxon>Phreatobacter</taxon>
    </lineage>
</organism>
<dbReference type="PANTHER" id="PTHR30055">
    <property type="entry name" value="HTH-TYPE TRANSCRIPTIONAL REGULATOR RUTR"/>
    <property type="match status" value="1"/>
</dbReference>
<keyword evidence="3" id="KW-0804">Transcription</keyword>
<sequence length="227" mass="24572">MTDDTRLGRRPRGRRDDGAATRLQILEVAGEVFAEKGVDRATGKEIAERAKANSAAVNYYYGGIDELYGEVLVEAHRRLVAYDVLAAVAKGEGRPEDKLRRLLGVVVKAIMGPKGSSWALRVLSREILAPSAMFHVLRERELLPKKQLLAGLVAEMLGLPADHPAVSRSCISIAAPFVVLLIGDRQVVTQMFPGLDRDEQAVDAMVEHLIRFSLGGIAAIAAAQPQG</sequence>
<dbReference type="PANTHER" id="PTHR30055:SF234">
    <property type="entry name" value="HTH-TYPE TRANSCRIPTIONAL REGULATOR BETI"/>
    <property type="match status" value="1"/>
</dbReference>
<proteinExistence type="predicted"/>
<dbReference type="Gene3D" id="1.10.10.60">
    <property type="entry name" value="Homeodomain-like"/>
    <property type="match status" value="1"/>
</dbReference>
<reference evidence="6 7" key="1">
    <citation type="submission" date="2019-04" db="EMBL/GenBank/DDBJ databases">
        <title>Phreatobacter aquaticus sp. nov.</title>
        <authorList>
            <person name="Choi A."/>
        </authorList>
    </citation>
    <scope>NUCLEOTIDE SEQUENCE [LARGE SCALE GENOMIC DNA]</scope>
    <source>
        <strain evidence="6 7">KCTC 52518</strain>
    </source>
</reference>
<keyword evidence="1" id="KW-0805">Transcription regulation</keyword>
<dbReference type="Pfam" id="PF09209">
    <property type="entry name" value="CecR_C"/>
    <property type="match status" value="1"/>
</dbReference>
<dbReference type="Proteomes" id="UP000298781">
    <property type="component" value="Chromosome"/>
</dbReference>
<accession>A0A4D7BHX8</accession>
<dbReference type="SUPFAM" id="SSF46689">
    <property type="entry name" value="Homeodomain-like"/>
    <property type="match status" value="1"/>
</dbReference>
<evidence type="ECO:0000313" key="7">
    <source>
        <dbReference type="Proteomes" id="UP000298781"/>
    </source>
</evidence>
<dbReference type="PROSITE" id="PS50977">
    <property type="entry name" value="HTH_TETR_2"/>
    <property type="match status" value="1"/>
</dbReference>
<dbReference type="OrthoDB" id="2356263at2"/>
<dbReference type="Gene3D" id="1.10.357.10">
    <property type="entry name" value="Tetracycline Repressor, domain 2"/>
    <property type="match status" value="1"/>
</dbReference>
<dbReference type="SUPFAM" id="SSF48498">
    <property type="entry name" value="Tetracyclin repressor-like, C-terminal domain"/>
    <property type="match status" value="1"/>
</dbReference>
<dbReference type="EMBL" id="CP039690">
    <property type="protein sequence ID" value="QCI67417.1"/>
    <property type="molecule type" value="Genomic_DNA"/>
</dbReference>
<dbReference type="InterPro" id="IPR009057">
    <property type="entry name" value="Homeodomain-like_sf"/>
</dbReference>
<dbReference type="RefSeq" id="WP_136962848.1">
    <property type="nucleotide sequence ID" value="NZ_CP039690.1"/>
</dbReference>